<dbReference type="AlphaFoldDB" id="A0A6G7PZE7"/>
<dbReference type="PANTHER" id="PTHR45772:SF9">
    <property type="entry name" value="CONSERVED COMPONENT OF ABC TRANSPORTER FOR NATURAL AMINO ACIDS"/>
    <property type="match status" value="1"/>
</dbReference>
<dbReference type="Pfam" id="PF12399">
    <property type="entry name" value="BCA_ABC_TP_C"/>
    <property type="match status" value="1"/>
</dbReference>
<keyword evidence="3 5" id="KW-0067">ATP-binding</keyword>
<dbReference type="FunFam" id="3.40.50.300:FF:000421">
    <property type="entry name" value="Branched-chain amino acid ABC transporter ATP-binding protein"/>
    <property type="match status" value="1"/>
</dbReference>
<dbReference type="Gene3D" id="3.40.50.300">
    <property type="entry name" value="P-loop containing nucleotide triphosphate hydrolases"/>
    <property type="match status" value="1"/>
</dbReference>
<name>A0A6G7PZE7_9BACT</name>
<feature type="domain" description="ABC transporter" evidence="4">
    <location>
        <begin position="1"/>
        <end position="233"/>
    </location>
</feature>
<reference evidence="5 6" key="1">
    <citation type="submission" date="2020-02" db="EMBL/GenBank/DDBJ databases">
        <title>Genome analysis of Thermosulfuriphilus ammonigenes ST65T, an anaerobic thermophilic chemolithoautotrophic bacterium isolated from a deep-sea hydrothermal vent.</title>
        <authorList>
            <person name="Slobodkina G."/>
            <person name="Allioux M."/>
            <person name="Merkel A."/>
            <person name="Alain K."/>
            <person name="Jebbar M."/>
            <person name="Slobodkin A."/>
        </authorList>
    </citation>
    <scope>NUCLEOTIDE SEQUENCE [LARGE SCALE GENOMIC DNA]</scope>
    <source>
        <strain evidence="5 6">ST65</strain>
    </source>
</reference>
<dbReference type="InterPro" id="IPR051120">
    <property type="entry name" value="ABC_AA/LPS_Transport"/>
</dbReference>
<dbReference type="CDD" id="cd03219">
    <property type="entry name" value="ABC_Mj1267_LivG_branched"/>
    <property type="match status" value="1"/>
</dbReference>
<keyword evidence="2" id="KW-0547">Nucleotide-binding</keyword>
<evidence type="ECO:0000256" key="2">
    <source>
        <dbReference type="ARBA" id="ARBA00022741"/>
    </source>
</evidence>
<dbReference type="SMART" id="SM00382">
    <property type="entry name" value="AAA"/>
    <property type="match status" value="1"/>
</dbReference>
<dbReference type="PROSITE" id="PS50893">
    <property type="entry name" value="ABC_TRANSPORTER_2"/>
    <property type="match status" value="1"/>
</dbReference>
<protein>
    <submittedName>
        <fullName evidence="5">ABC transporter ATP-binding protein</fullName>
    </submittedName>
</protein>
<organism evidence="5 6">
    <name type="scientific">Thermosulfuriphilus ammonigenes</name>
    <dbReference type="NCBI Taxonomy" id="1936021"/>
    <lineage>
        <taxon>Bacteria</taxon>
        <taxon>Pseudomonadati</taxon>
        <taxon>Thermodesulfobacteriota</taxon>
        <taxon>Thermodesulfobacteria</taxon>
        <taxon>Thermodesulfobacteriales</taxon>
        <taxon>Thermodesulfobacteriaceae</taxon>
        <taxon>Thermosulfuriphilus</taxon>
    </lineage>
</organism>
<dbReference type="InterPro" id="IPR003439">
    <property type="entry name" value="ABC_transporter-like_ATP-bd"/>
</dbReference>
<gene>
    <name evidence="5" type="ORF">G4V39_01310</name>
</gene>
<dbReference type="PANTHER" id="PTHR45772">
    <property type="entry name" value="CONSERVED COMPONENT OF ABC TRANSPORTER FOR NATURAL AMINO ACIDS-RELATED"/>
    <property type="match status" value="1"/>
</dbReference>
<dbReference type="Proteomes" id="UP000502179">
    <property type="component" value="Chromosome"/>
</dbReference>
<sequence length="234" mass="25916">MAVSQVDFDIRAGQIKALIGPNGSGKTTTFNLITGHYRPDAGEILFEGEQITVLPPHEIARRGIARTFQNLELFENMTVLENVLIGLYLRAGVSTLGALVRAPSWWRKEKAAQDKALEILERFGLAARAQEPVANLPFGLQRFVEIARALATSPKVLLLDEAASGLDGREKEILCEHILEIRRSGVTIFMVEHDMNMTMNLAEEVVVLDHGQKIAEGTPREIQRHPEVIAVYLG</sequence>
<dbReference type="Pfam" id="PF00005">
    <property type="entry name" value="ABC_tran"/>
    <property type="match status" value="1"/>
</dbReference>
<dbReference type="SUPFAM" id="SSF52540">
    <property type="entry name" value="P-loop containing nucleoside triphosphate hydrolases"/>
    <property type="match status" value="1"/>
</dbReference>
<dbReference type="InterPro" id="IPR032823">
    <property type="entry name" value="BCA_ABC_TP_C"/>
</dbReference>
<proteinExistence type="predicted"/>
<dbReference type="GO" id="GO:0005886">
    <property type="term" value="C:plasma membrane"/>
    <property type="evidence" value="ECO:0007669"/>
    <property type="project" value="TreeGrafter"/>
</dbReference>
<evidence type="ECO:0000256" key="1">
    <source>
        <dbReference type="ARBA" id="ARBA00022448"/>
    </source>
</evidence>
<evidence type="ECO:0000259" key="4">
    <source>
        <dbReference type="PROSITE" id="PS50893"/>
    </source>
</evidence>
<dbReference type="GO" id="GO:0005524">
    <property type="term" value="F:ATP binding"/>
    <property type="evidence" value="ECO:0007669"/>
    <property type="project" value="UniProtKB-KW"/>
</dbReference>
<evidence type="ECO:0000256" key="3">
    <source>
        <dbReference type="ARBA" id="ARBA00022840"/>
    </source>
</evidence>
<dbReference type="GO" id="GO:0016887">
    <property type="term" value="F:ATP hydrolysis activity"/>
    <property type="evidence" value="ECO:0007669"/>
    <property type="project" value="InterPro"/>
</dbReference>
<keyword evidence="6" id="KW-1185">Reference proteome</keyword>
<evidence type="ECO:0000313" key="5">
    <source>
        <dbReference type="EMBL" id="QIJ72818.1"/>
    </source>
</evidence>
<dbReference type="EMBL" id="CP048877">
    <property type="protein sequence ID" value="QIJ72818.1"/>
    <property type="molecule type" value="Genomic_DNA"/>
</dbReference>
<dbReference type="InterPro" id="IPR003593">
    <property type="entry name" value="AAA+_ATPase"/>
</dbReference>
<evidence type="ECO:0000313" key="6">
    <source>
        <dbReference type="Proteomes" id="UP000502179"/>
    </source>
</evidence>
<accession>A0A6G7PZE7</accession>
<dbReference type="InterPro" id="IPR027417">
    <property type="entry name" value="P-loop_NTPase"/>
</dbReference>
<dbReference type="KEGG" id="tav:G4V39_01310"/>
<keyword evidence="1" id="KW-0813">Transport</keyword>